<proteinExistence type="predicted"/>
<evidence type="ECO:0000313" key="3">
    <source>
        <dbReference type="Proteomes" id="UP000541426"/>
    </source>
</evidence>
<dbReference type="PROSITE" id="PS51781">
    <property type="entry name" value="SH3B"/>
    <property type="match status" value="1"/>
</dbReference>
<dbReference type="AlphaFoldDB" id="A0A7W6DNB9"/>
<evidence type="ECO:0000259" key="1">
    <source>
        <dbReference type="PROSITE" id="PS51781"/>
    </source>
</evidence>
<name>A0A7W6DNB9_9RHOB</name>
<dbReference type="InterPro" id="IPR003646">
    <property type="entry name" value="SH3-like_bac-type"/>
</dbReference>
<dbReference type="SMART" id="SM00287">
    <property type="entry name" value="SH3b"/>
    <property type="match status" value="1"/>
</dbReference>
<dbReference type="RefSeq" id="WP_183966589.1">
    <property type="nucleotide sequence ID" value="NZ_BAABBZ010000005.1"/>
</dbReference>
<dbReference type="Gene3D" id="2.30.30.40">
    <property type="entry name" value="SH3 Domains"/>
    <property type="match status" value="1"/>
</dbReference>
<comment type="caution">
    <text evidence="2">The sequence shown here is derived from an EMBL/GenBank/DDBJ whole genome shotgun (WGS) entry which is preliminary data.</text>
</comment>
<sequence>MVRLFLVTFGLLGWAWFELSGGTSFVPGENGVQLVAIPDVETPASVQVAAAPAETPEIVARDTPADLNAVVMPAVAARPAQVKTVYAPSAGDAVITPASMTAAMPSDESDFGIDVSRPAEIEATVATAAVVDYREVTASRVNLRGGPSTNYNVLTQLLRGEEVEVIDDTGAGWVKLRALDGNDIGWMADSFLTASN</sequence>
<accession>A0A7W6DNB9</accession>
<evidence type="ECO:0000313" key="2">
    <source>
        <dbReference type="EMBL" id="MBB3986301.1"/>
    </source>
</evidence>
<protein>
    <recommendedName>
        <fullName evidence="1">SH3b domain-containing protein</fullName>
    </recommendedName>
</protein>
<feature type="domain" description="SH3b" evidence="1">
    <location>
        <begin position="131"/>
        <end position="196"/>
    </location>
</feature>
<organism evidence="2 3">
    <name type="scientific">Sagittula marina</name>
    <dbReference type="NCBI Taxonomy" id="943940"/>
    <lineage>
        <taxon>Bacteria</taxon>
        <taxon>Pseudomonadati</taxon>
        <taxon>Pseudomonadota</taxon>
        <taxon>Alphaproteobacteria</taxon>
        <taxon>Rhodobacterales</taxon>
        <taxon>Roseobacteraceae</taxon>
        <taxon>Sagittula</taxon>
    </lineage>
</organism>
<dbReference type="EMBL" id="JACIEJ010000006">
    <property type="protein sequence ID" value="MBB3986301.1"/>
    <property type="molecule type" value="Genomic_DNA"/>
</dbReference>
<gene>
    <name evidence="2" type="ORF">GGQ68_002640</name>
</gene>
<reference evidence="2 3" key="1">
    <citation type="submission" date="2020-08" db="EMBL/GenBank/DDBJ databases">
        <title>Genomic Encyclopedia of Type Strains, Phase IV (KMG-IV): sequencing the most valuable type-strain genomes for metagenomic binning, comparative biology and taxonomic classification.</title>
        <authorList>
            <person name="Goeker M."/>
        </authorList>
    </citation>
    <scope>NUCLEOTIDE SEQUENCE [LARGE SCALE GENOMIC DNA]</scope>
    <source>
        <strain evidence="2 3">DSM 102235</strain>
    </source>
</reference>
<dbReference type="Pfam" id="PF08239">
    <property type="entry name" value="SH3_3"/>
    <property type="match status" value="1"/>
</dbReference>
<dbReference type="Proteomes" id="UP000541426">
    <property type="component" value="Unassembled WGS sequence"/>
</dbReference>
<keyword evidence="3" id="KW-1185">Reference proteome</keyword>